<dbReference type="OrthoDB" id="4369820at2759"/>
<dbReference type="AlphaFoldDB" id="B6GWU3"/>
<feature type="compositionally biased region" description="Polar residues" evidence="1">
    <location>
        <begin position="347"/>
        <end position="360"/>
    </location>
</feature>
<dbReference type="Proteomes" id="UP000000724">
    <property type="component" value="Contig Pc00c12"/>
</dbReference>
<feature type="compositionally biased region" description="Basic residues" evidence="1">
    <location>
        <begin position="334"/>
        <end position="344"/>
    </location>
</feature>
<dbReference type="STRING" id="500485.B6GWU3"/>
<feature type="region of interest" description="Disordered" evidence="1">
    <location>
        <begin position="437"/>
        <end position="461"/>
    </location>
</feature>
<evidence type="ECO:0000256" key="1">
    <source>
        <dbReference type="SAM" id="MobiDB-lite"/>
    </source>
</evidence>
<accession>B6GWU3</accession>
<dbReference type="VEuPathDB" id="FungiDB:PCH_Pc12g11000"/>
<organism evidence="2 3">
    <name type="scientific">Penicillium rubens (strain ATCC 28089 / DSM 1075 / NRRL 1951 / Wisconsin 54-1255)</name>
    <name type="common">Penicillium chrysogenum</name>
    <dbReference type="NCBI Taxonomy" id="500485"/>
    <lineage>
        <taxon>Eukaryota</taxon>
        <taxon>Fungi</taxon>
        <taxon>Dikarya</taxon>
        <taxon>Ascomycota</taxon>
        <taxon>Pezizomycotina</taxon>
        <taxon>Eurotiomycetes</taxon>
        <taxon>Eurotiomycetidae</taxon>
        <taxon>Eurotiales</taxon>
        <taxon>Aspergillaceae</taxon>
        <taxon>Penicillium</taxon>
        <taxon>Penicillium chrysogenum species complex</taxon>
    </lineage>
</organism>
<feature type="compositionally biased region" description="Polar residues" evidence="1">
    <location>
        <begin position="737"/>
        <end position="761"/>
    </location>
</feature>
<sequence length="761" mass="85054">MAAAQQLDKDLRRLLCELACSLSGNEVKFFSAECKSCFQRLSVDEKELFRQLLGKLLKTAQGGLVASQPSACSSTFSEETIRNGNADERPISTNTILAPASHSASLESTNDTHIDSAVDVDASTDSILTDTNFVHLQSIIPPFIRHLLVLCIETPGYFFTASEPQFAPIQGGVPDAFYRLYQKEGCRDLLEIHRRFELRNLLLLVVDLGYHTGEKWEWGALNDLPAEIKTQCPLLSLTTPEIKKYLDHYVRLGRAYDKWVQMFGDPGYLIALPLMVSETEYTGREYSKCIPAAIDRLRRLGIDKDVEDLRLSELANFISQQLYTRSDLRTAVKRRASKRKRKTSKANTGTYISSEPTGTADTIIPTAQDDDAEAFRTNSNAHNILPYSPPTEVHTGNSTTRTSRRVTAHHQATIYGSCKPVLKRQTSAMAIDLINSPEVGIPPINGNNSRPTSKGFRKRPRLERSRLLSLPSSQSVNRMPSQLEVADQVLNTFQDKPPLDDNLPRPFENLTSLSWDAESRNIPDEALNEFQFEALRDENLARPFEDLDAEALNELFESLNNENLAHPKDHVSGPLAKDTGPQNVEEEALNARPFEFTFCQPPSEMESRDIDHDHEALNEFQFEALRDENLARPFEDLDAEALNELVESLNNENLAHPKDHVSGPLAKDTGPQIVEKEALNAYPSEFTVSQPPWVMRSQDFDQGSSSFQDTSLTNNIAHHSTGPVSDDESGYVGEGSNGSRFMTPANMSHAQPTGHRFSQYT</sequence>
<reference evidence="2 3" key="1">
    <citation type="journal article" date="2008" name="Nat. Biotechnol.">
        <title>Genome sequencing and analysis of the filamentous fungus Penicillium chrysogenum.</title>
        <authorList>
            <person name="van den Berg M.A."/>
            <person name="Albang R."/>
            <person name="Albermann K."/>
            <person name="Badger J.H."/>
            <person name="Daran J.-M."/>
            <person name="Driessen A.J.M."/>
            <person name="Garcia-Estrada C."/>
            <person name="Fedorova N.D."/>
            <person name="Harris D.M."/>
            <person name="Heijne W.H.M."/>
            <person name="Joardar V.S."/>
            <person name="Kiel J.A.K.W."/>
            <person name="Kovalchuk A."/>
            <person name="Martin J.F."/>
            <person name="Nierman W.C."/>
            <person name="Nijland J.G."/>
            <person name="Pronk J.T."/>
            <person name="Roubos J.A."/>
            <person name="van der Klei I.J."/>
            <person name="van Peij N.N.M.E."/>
            <person name="Veenhuis M."/>
            <person name="von Doehren H."/>
            <person name="Wagner C."/>
            <person name="Wortman J.R."/>
            <person name="Bovenberg R.A.L."/>
        </authorList>
    </citation>
    <scope>NUCLEOTIDE SEQUENCE [LARGE SCALE GENOMIC DNA]</scope>
    <source>
        <strain evidence="3">ATCC 28089 / DSM 1075 / NRRL 1951 / Wisconsin 54-1255</strain>
    </source>
</reference>
<evidence type="ECO:0000313" key="3">
    <source>
        <dbReference type="Proteomes" id="UP000000724"/>
    </source>
</evidence>
<feature type="region of interest" description="Disordered" evidence="1">
    <location>
        <begin position="334"/>
        <end position="362"/>
    </location>
</feature>
<name>B6GWU3_PENRW</name>
<feature type="region of interest" description="Disordered" evidence="1">
    <location>
        <begin position="719"/>
        <end position="761"/>
    </location>
</feature>
<protein>
    <submittedName>
        <fullName evidence="2">Uncharacterized protein</fullName>
    </submittedName>
</protein>
<evidence type="ECO:0000313" key="2">
    <source>
        <dbReference type="EMBL" id="CAP80727.1"/>
    </source>
</evidence>
<keyword evidence="3" id="KW-1185">Reference proteome</keyword>
<gene>
    <name evidence="2" type="ORF">Pc12g11000</name>
    <name evidence="2" type="ORF">PCH_Pc12g11000</name>
</gene>
<dbReference type="eggNOG" id="ENOG502SK5E">
    <property type="taxonomic scope" value="Eukaryota"/>
</dbReference>
<proteinExistence type="predicted"/>
<dbReference type="EMBL" id="AM920427">
    <property type="protein sequence ID" value="CAP80727.1"/>
    <property type="molecule type" value="Genomic_DNA"/>
</dbReference>
<dbReference type="HOGENOM" id="CLU_366416_0_0_1"/>